<keyword evidence="5 6" id="KW-0720">Serine protease</keyword>
<dbReference type="RefSeq" id="WP_012144083.1">
    <property type="nucleotide sequence ID" value="NC_009831.1"/>
</dbReference>
<evidence type="ECO:0000256" key="1">
    <source>
        <dbReference type="ARBA" id="ARBA00008764"/>
    </source>
</evidence>
<dbReference type="Pfam" id="PF13365">
    <property type="entry name" value="Trypsin_2"/>
    <property type="match status" value="1"/>
</dbReference>
<organism evidence="7 8">
    <name type="scientific">Shewanella sediminis (strain HAW-EB3)</name>
    <dbReference type="NCBI Taxonomy" id="425104"/>
    <lineage>
        <taxon>Bacteria</taxon>
        <taxon>Pseudomonadati</taxon>
        <taxon>Pseudomonadota</taxon>
        <taxon>Gammaproteobacteria</taxon>
        <taxon>Alteromonadales</taxon>
        <taxon>Shewanellaceae</taxon>
        <taxon>Shewanella</taxon>
    </lineage>
</organism>
<evidence type="ECO:0000313" key="8">
    <source>
        <dbReference type="Proteomes" id="UP000002015"/>
    </source>
</evidence>
<dbReference type="InterPro" id="IPR043504">
    <property type="entry name" value="Peptidase_S1_PA_chymotrypsin"/>
</dbReference>
<dbReference type="HOGENOM" id="CLU_482973_0_0_6"/>
<keyword evidence="4 6" id="KW-0378">Hydrolase</keyword>
<dbReference type="Gene3D" id="2.40.10.10">
    <property type="entry name" value="Trypsin-like serine proteases"/>
    <property type="match status" value="2"/>
</dbReference>
<dbReference type="SUPFAM" id="SSF50494">
    <property type="entry name" value="Trypsin-like serine proteases"/>
    <property type="match status" value="1"/>
</dbReference>
<keyword evidence="8" id="KW-1185">Reference proteome</keyword>
<dbReference type="OrthoDB" id="9811262at2"/>
<sequence>MEWDLAESESILVAAIASNNYGEVETLCWTLIDYVKTHSEPYDINSALKIVSLLQRKNYFELSSFVSNSLIISGVDSFKLKKHYAQALINQGQLSASLAYLFELQHKLQNIIKVPKKQSSLIDEQFEIREDFTEVRGLIGRVYKQIYVELKSESLQSVEALTKALMAYQEPYVENPEFNYWHGINYVALLKRAAADHINFEGVVDADKEAESIALNILSSMCLKWSKGEATMWDSATALEACVALSNYEEAAKWLERYLSEPFADAFELGSTLRQFEEVWQLKITEEPGATLLPLLHAELLLREGGGFNVSPDNLNSLNVEQETDLRHEKVFGTARYHSYSFLKKAVQRAHSVARIEFEPGKGIGTGFVVKGKELHASFGDKTVLLTNSHVISNNINCRSSIVPEDAIVTFELDDHKEYSLKKILWSSPIEHLDASIIEFDGDAPEIVYDFPIHSRLPLTDGKQRVYIIGHPLGGGISFSMQDNILLDHEAPHIHYRAPTEGGSSGSPVFNEQWKLIGIHHAGGEKLQRLNNKKGFYQANEGIWIQTIINKLNSDFNCLAIATSGVGKILKS</sequence>
<evidence type="ECO:0000256" key="6">
    <source>
        <dbReference type="RuleBase" id="RU004296"/>
    </source>
</evidence>
<dbReference type="KEGG" id="sse:Ssed_3749"/>
<gene>
    <name evidence="7" type="ordered locus">Ssed_3749</name>
</gene>
<dbReference type="PRINTS" id="PR00839">
    <property type="entry name" value="V8PROTEASE"/>
</dbReference>
<dbReference type="AlphaFoldDB" id="A8FZT0"/>
<dbReference type="InterPro" id="IPR008256">
    <property type="entry name" value="Peptidase_S1B"/>
</dbReference>
<dbReference type="InterPro" id="IPR046880">
    <property type="entry name" value="TPR-S"/>
</dbReference>
<dbReference type="PANTHER" id="PTHR14389:SF3">
    <property type="entry name" value="PROTEIN FAM111A-LIKE"/>
    <property type="match status" value="1"/>
</dbReference>
<keyword evidence="2 6" id="KW-0645">Protease</keyword>
<accession>A8FZT0</accession>
<evidence type="ECO:0000256" key="5">
    <source>
        <dbReference type="ARBA" id="ARBA00022825"/>
    </source>
</evidence>
<dbReference type="eggNOG" id="COG3591">
    <property type="taxonomic scope" value="Bacteria"/>
</dbReference>
<dbReference type="InterPro" id="IPR009003">
    <property type="entry name" value="Peptidase_S1_PA"/>
</dbReference>
<keyword evidence="3" id="KW-0732">Signal</keyword>
<dbReference type="EC" id="3.4.21.-" evidence="6"/>
<dbReference type="PANTHER" id="PTHR14389">
    <property type="entry name" value="SI:CH1073-475A24.1"/>
    <property type="match status" value="1"/>
</dbReference>
<evidence type="ECO:0000256" key="4">
    <source>
        <dbReference type="ARBA" id="ARBA00022801"/>
    </source>
</evidence>
<evidence type="ECO:0000256" key="2">
    <source>
        <dbReference type="ARBA" id="ARBA00022670"/>
    </source>
</evidence>
<dbReference type="GO" id="GO:0006508">
    <property type="term" value="P:proteolysis"/>
    <property type="evidence" value="ECO:0007669"/>
    <property type="project" value="UniProtKB-KW"/>
</dbReference>
<dbReference type="Proteomes" id="UP000002015">
    <property type="component" value="Chromosome"/>
</dbReference>
<dbReference type="Pfam" id="PF20308">
    <property type="entry name" value="TPR-S"/>
    <property type="match status" value="1"/>
</dbReference>
<comment type="similarity">
    <text evidence="1 6">Belongs to the peptidase S1B family.</text>
</comment>
<reference evidence="7 8" key="1">
    <citation type="submission" date="2007-08" db="EMBL/GenBank/DDBJ databases">
        <title>Complete sequence of Shewanella sediminis HAW-EB3.</title>
        <authorList>
            <consortium name="US DOE Joint Genome Institute"/>
            <person name="Copeland A."/>
            <person name="Lucas S."/>
            <person name="Lapidus A."/>
            <person name="Barry K."/>
            <person name="Glavina del Rio T."/>
            <person name="Dalin E."/>
            <person name="Tice H."/>
            <person name="Pitluck S."/>
            <person name="Chertkov O."/>
            <person name="Brettin T."/>
            <person name="Bruce D."/>
            <person name="Detter J.C."/>
            <person name="Han C."/>
            <person name="Schmutz J."/>
            <person name="Larimer F."/>
            <person name="Land M."/>
            <person name="Hauser L."/>
            <person name="Kyrpides N."/>
            <person name="Kim E."/>
            <person name="Zhao J.-S."/>
            <person name="Richardson P."/>
        </authorList>
    </citation>
    <scope>NUCLEOTIDE SEQUENCE [LARGE SCALE GENOMIC DNA]</scope>
    <source>
        <strain evidence="7 8">HAW-EB3</strain>
    </source>
</reference>
<dbReference type="EMBL" id="CP000821">
    <property type="protein sequence ID" value="ABV38353.1"/>
    <property type="molecule type" value="Genomic_DNA"/>
</dbReference>
<evidence type="ECO:0000313" key="7">
    <source>
        <dbReference type="EMBL" id="ABV38353.1"/>
    </source>
</evidence>
<proteinExistence type="inferred from homology"/>
<dbReference type="STRING" id="425104.Ssed_3749"/>
<evidence type="ECO:0000256" key="3">
    <source>
        <dbReference type="ARBA" id="ARBA00022729"/>
    </source>
</evidence>
<name>A8FZT0_SHESH</name>
<dbReference type="GO" id="GO:0008236">
    <property type="term" value="F:serine-type peptidase activity"/>
    <property type="evidence" value="ECO:0007669"/>
    <property type="project" value="UniProtKB-KW"/>
</dbReference>
<protein>
    <recommendedName>
        <fullName evidence="6">Serine protease</fullName>
        <ecNumber evidence="6">3.4.21.-</ecNumber>
    </recommendedName>
</protein>